<dbReference type="GO" id="GO:0016491">
    <property type="term" value="F:oxidoreductase activity"/>
    <property type="evidence" value="ECO:0007669"/>
    <property type="project" value="UniProtKB-KW"/>
</dbReference>
<dbReference type="Pfam" id="PF01370">
    <property type="entry name" value="Epimerase"/>
    <property type="match status" value="1"/>
</dbReference>
<dbReference type="EMBL" id="CAEZTX010000014">
    <property type="protein sequence ID" value="CAB4578813.1"/>
    <property type="molecule type" value="Genomic_DNA"/>
</dbReference>
<evidence type="ECO:0000313" key="5">
    <source>
        <dbReference type="EMBL" id="CAB4578813.1"/>
    </source>
</evidence>
<dbReference type="SUPFAM" id="SSF51735">
    <property type="entry name" value="NAD(P)-binding Rossmann-fold domains"/>
    <property type="match status" value="1"/>
</dbReference>
<dbReference type="PANTHER" id="PTHR43103:SF5">
    <property type="entry name" value="4-EPIMERASE, PUTATIVE (AFU_ORTHOLOGUE AFUA_7G00360)-RELATED"/>
    <property type="match status" value="1"/>
</dbReference>
<organism evidence="5">
    <name type="scientific">freshwater metagenome</name>
    <dbReference type="NCBI Taxonomy" id="449393"/>
    <lineage>
        <taxon>unclassified sequences</taxon>
        <taxon>metagenomes</taxon>
        <taxon>ecological metagenomes</taxon>
    </lineage>
</organism>
<feature type="domain" description="NAD-dependent epimerase/dehydratase" evidence="4">
    <location>
        <begin position="3"/>
        <end position="227"/>
    </location>
</feature>
<dbReference type="CDD" id="cd08946">
    <property type="entry name" value="SDR_e"/>
    <property type="match status" value="1"/>
</dbReference>
<name>A0A6J6EVW9_9ZZZZ</name>
<dbReference type="PANTHER" id="PTHR43103">
    <property type="entry name" value="NUCLEOSIDE-DIPHOSPHATE-SUGAR EPIMERASE"/>
    <property type="match status" value="1"/>
</dbReference>
<dbReference type="InterPro" id="IPR001509">
    <property type="entry name" value="Epimerase_deHydtase"/>
</dbReference>
<keyword evidence="2" id="KW-0560">Oxidoreductase</keyword>
<dbReference type="AlphaFoldDB" id="A0A6J6EVW9"/>
<dbReference type="Gene3D" id="3.40.50.720">
    <property type="entry name" value="NAD(P)-binding Rossmann-like Domain"/>
    <property type="match status" value="1"/>
</dbReference>
<reference evidence="5" key="1">
    <citation type="submission" date="2020-05" db="EMBL/GenBank/DDBJ databases">
        <authorList>
            <person name="Chiriac C."/>
            <person name="Salcher M."/>
            <person name="Ghai R."/>
            <person name="Kavagutti S V."/>
        </authorList>
    </citation>
    <scope>NUCLEOTIDE SEQUENCE</scope>
</reference>
<gene>
    <name evidence="5" type="ORF">UFOPK1755_00343</name>
</gene>
<keyword evidence="3" id="KW-0520">NAD</keyword>
<evidence type="ECO:0000259" key="4">
    <source>
        <dbReference type="Pfam" id="PF01370"/>
    </source>
</evidence>
<comment type="similarity">
    <text evidence="1">Belongs to the NAD(P)-dependent epimerase/dehydratase family.</text>
</comment>
<sequence>MKVLITGSAGLIGREVTKTLVEQGHEVLATDRVKHDLSPAKNFAVGDLESGDFVSSLDFACDAVVHLGSIPSPVTDSDEKVLHNNVMGTYHVFASAVEKKVPLVIYASSLSIYGTAWSGPWTSPEYVPLDEKHPLHHFESYALSKEVNERSADMWANRSETAFVGFRFPNCNSASALGEMAQKMRDGDKEMLRVGAKILWGYLDLRDAAQGILTVLKVGAKGSATYNFAAHDTTAPKPTLEMMAEYHPTTEIRRPLPGYESIIDCSLWRAVYGYEPKHLLDRKA</sequence>
<accession>A0A6J6EVW9</accession>
<evidence type="ECO:0000256" key="1">
    <source>
        <dbReference type="ARBA" id="ARBA00007637"/>
    </source>
</evidence>
<proteinExistence type="inferred from homology"/>
<dbReference type="InterPro" id="IPR036291">
    <property type="entry name" value="NAD(P)-bd_dom_sf"/>
</dbReference>
<evidence type="ECO:0000256" key="2">
    <source>
        <dbReference type="ARBA" id="ARBA00023002"/>
    </source>
</evidence>
<protein>
    <submittedName>
        <fullName evidence="5">Unannotated protein</fullName>
    </submittedName>
</protein>
<evidence type="ECO:0000256" key="3">
    <source>
        <dbReference type="ARBA" id="ARBA00023027"/>
    </source>
</evidence>